<organism evidence="2 3">
    <name type="scientific">Discostella pseudostelligera</name>
    <dbReference type="NCBI Taxonomy" id="259834"/>
    <lineage>
        <taxon>Eukaryota</taxon>
        <taxon>Sar</taxon>
        <taxon>Stramenopiles</taxon>
        <taxon>Ochrophyta</taxon>
        <taxon>Bacillariophyta</taxon>
        <taxon>Coscinodiscophyceae</taxon>
        <taxon>Thalassiosirophycidae</taxon>
        <taxon>Stephanodiscales</taxon>
        <taxon>Stephanodiscaceae</taxon>
        <taxon>Discostella</taxon>
    </lineage>
</organism>
<feature type="region of interest" description="Disordered" evidence="1">
    <location>
        <begin position="1"/>
        <end position="85"/>
    </location>
</feature>
<dbReference type="EMBL" id="JALLBG020000247">
    <property type="protein sequence ID" value="KAL3757873.1"/>
    <property type="molecule type" value="Genomic_DNA"/>
</dbReference>
<dbReference type="Proteomes" id="UP001530293">
    <property type="component" value="Unassembled WGS sequence"/>
</dbReference>
<feature type="region of interest" description="Disordered" evidence="1">
    <location>
        <begin position="99"/>
        <end position="227"/>
    </location>
</feature>
<dbReference type="PANTHER" id="PTHR28096">
    <property type="entry name" value="PROTEIN FAF1"/>
    <property type="match status" value="1"/>
</dbReference>
<reference evidence="2 3" key="1">
    <citation type="submission" date="2024-10" db="EMBL/GenBank/DDBJ databases">
        <title>Updated reference genomes for cyclostephanoid diatoms.</title>
        <authorList>
            <person name="Roberts W.R."/>
            <person name="Alverson A.J."/>
        </authorList>
    </citation>
    <scope>NUCLEOTIDE SEQUENCE [LARGE SCALE GENOMIC DNA]</scope>
    <source>
        <strain evidence="2 3">AJA232-27</strain>
    </source>
</reference>
<name>A0ABD3M2B5_9STRA</name>
<dbReference type="InterPro" id="IPR053030">
    <property type="entry name" value="Ribosomal_biogenesis_FAF1-like"/>
</dbReference>
<evidence type="ECO:0000256" key="1">
    <source>
        <dbReference type="SAM" id="MobiDB-lite"/>
    </source>
</evidence>
<gene>
    <name evidence="2" type="ORF">ACHAWU_002793</name>
</gene>
<dbReference type="InterPro" id="IPR027973">
    <property type="entry name" value="FSAF1-like"/>
</dbReference>
<dbReference type="PANTHER" id="PTHR28096:SF1">
    <property type="entry name" value="PROTEIN FAF1"/>
    <property type="match status" value="1"/>
</dbReference>
<accession>A0ABD3M2B5</accession>
<comment type="caution">
    <text evidence="2">The sequence shown here is derived from an EMBL/GenBank/DDBJ whole genome shotgun (WGS) entry which is preliminary data.</text>
</comment>
<evidence type="ECO:0000313" key="2">
    <source>
        <dbReference type="EMBL" id="KAL3757873.1"/>
    </source>
</evidence>
<feature type="compositionally biased region" description="Basic and acidic residues" evidence="1">
    <location>
        <begin position="196"/>
        <end position="205"/>
    </location>
</feature>
<proteinExistence type="predicted"/>
<protein>
    <submittedName>
        <fullName evidence="2">Uncharacterized protein</fullName>
    </submittedName>
</protein>
<evidence type="ECO:0000313" key="3">
    <source>
        <dbReference type="Proteomes" id="UP001530293"/>
    </source>
</evidence>
<dbReference type="AlphaFoldDB" id="A0ABD3M2B5"/>
<sequence>MAKSKDGVNSINAAGTDITEAAGQKRKRTVEVVVCPTAFPDFSTVGGSTSRRREQQRNNLASSSSRSSNGRNKKDGARDRDMPPALDIQETIREVHKFGAEGFTGAQKKSHQAAELERLTGQTAKRQKIPTKILVGMRKKALKREERERQELKESGVVNSLASQGAKKKSKDRRQNKDDQVGGRLRGVFGSNHARNTGDRRRMDPRAFGPAPDVGFMRKGMLKVKQP</sequence>
<dbReference type="Pfam" id="PF15375">
    <property type="entry name" value="FSAF1"/>
    <property type="match status" value="1"/>
</dbReference>
<feature type="compositionally biased region" description="Basic and acidic residues" evidence="1">
    <location>
        <begin position="72"/>
        <end position="82"/>
    </location>
</feature>
<feature type="compositionally biased region" description="Low complexity" evidence="1">
    <location>
        <begin position="57"/>
        <end position="70"/>
    </location>
</feature>
<feature type="compositionally biased region" description="Basic and acidic residues" evidence="1">
    <location>
        <begin position="143"/>
        <end position="154"/>
    </location>
</feature>
<keyword evidence="3" id="KW-1185">Reference proteome</keyword>